<sequence length="272" mass="27748">MLNELFGLSGKTALITGGGSGIGAMMAEGFAQAGARVIICSRKLHQVEETAAAINANNPAGSVEAFSGDVSSEEGIDAIVAEVTSRTDKLNILVNNAGISWGAPLGQFPHSAWEKVMNVNVAGLFHLTQQLLPLLIEASSDADPARVLNLGSVMGKHPLGDGAYSYSASKSAVHHMTAILGKELAGQRITVNALAPGPFQSKMTAFATAKEEQAKAVGGDVPIGRIGAPSDVQGASLFLCSKAGAYVTGAILPLDGGIHLITGPNLFGSAMS</sequence>
<keyword evidence="3" id="KW-0560">Oxidoreductase</keyword>
<dbReference type="Pfam" id="PF00106">
    <property type="entry name" value="adh_short"/>
    <property type="match status" value="1"/>
</dbReference>
<dbReference type="InterPro" id="IPR002347">
    <property type="entry name" value="SDR_fam"/>
</dbReference>
<feature type="domain" description="Ketoreductase" evidence="5">
    <location>
        <begin position="11"/>
        <end position="202"/>
    </location>
</feature>
<gene>
    <name evidence="6" type="ORF">GCM10011498_20090</name>
</gene>
<proteinExistence type="inferred from homology"/>
<comment type="caution">
    <text evidence="6">The sequence shown here is derived from an EMBL/GenBank/DDBJ whole genome shotgun (WGS) entry which is preliminary data.</text>
</comment>
<dbReference type="RefSeq" id="WP_188674148.1">
    <property type="nucleotide sequence ID" value="NZ_BMKA01000002.1"/>
</dbReference>
<reference evidence="6" key="2">
    <citation type="submission" date="2020-09" db="EMBL/GenBank/DDBJ databases">
        <authorList>
            <person name="Sun Q."/>
            <person name="Zhou Y."/>
        </authorList>
    </citation>
    <scope>NUCLEOTIDE SEQUENCE</scope>
    <source>
        <strain evidence="6">CGMCC 1.15880</strain>
    </source>
</reference>
<dbReference type="FunFam" id="3.40.50.720:FF:000084">
    <property type="entry name" value="Short-chain dehydrogenase reductase"/>
    <property type="match status" value="1"/>
</dbReference>
<dbReference type="InterPro" id="IPR020904">
    <property type="entry name" value="Sc_DH/Rdtase_CS"/>
</dbReference>
<dbReference type="InterPro" id="IPR036291">
    <property type="entry name" value="NAD(P)-bd_dom_sf"/>
</dbReference>
<keyword evidence="7" id="KW-1185">Reference proteome</keyword>
<dbReference type="Gene3D" id="3.40.50.720">
    <property type="entry name" value="NAD(P)-binding Rossmann-like Domain"/>
    <property type="match status" value="1"/>
</dbReference>
<dbReference type="AlphaFoldDB" id="A0A916QXJ2"/>
<dbReference type="SUPFAM" id="SSF51735">
    <property type="entry name" value="NAD(P)-binding Rossmann-fold domains"/>
    <property type="match status" value="1"/>
</dbReference>
<evidence type="ECO:0000259" key="5">
    <source>
        <dbReference type="SMART" id="SM00822"/>
    </source>
</evidence>
<dbReference type="PANTHER" id="PTHR43618:SF8">
    <property type="entry name" value="7ALPHA-HYDROXYSTEROID DEHYDROGENASE"/>
    <property type="match status" value="1"/>
</dbReference>
<evidence type="ECO:0000256" key="1">
    <source>
        <dbReference type="ARBA" id="ARBA00006484"/>
    </source>
</evidence>
<name>A0A916QXJ2_9RHOB</name>
<dbReference type="PRINTS" id="PR00081">
    <property type="entry name" value="GDHRDH"/>
</dbReference>
<evidence type="ECO:0000256" key="2">
    <source>
        <dbReference type="ARBA" id="ARBA00022857"/>
    </source>
</evidence>
<organism evidence="6 7">
    <name type="scientific">Neptunicoccus cionae</name>
    <dbReference type="NCBI Taxonomy" id="2035344"/>
    <lineage>
        <taxon>Bacteria</taxon>
        <taxon>Pseudomonadati</taxon>
        <taxon>Pseudomonadota</taxon>
        <taxon>Alphaproteobacteria</taxon>
        <taxon>Rhodobacterales</taxon>
        <taxon>Paracoccaceae</taxon>
        <taxon>Neptunicoccus</taxon>
    </lineage>
</organism>
<dbReference type="GO" id="GO:0016491">
    <property type="term" value="F:oxidoreductase activity"/>
    <property type="evidence" value="ECO:0007669"/>
    <property type="project" value="UniProtKB-KW"/>
</dbReference>
<reference evidence="6" key="1">
    <citation type="journal article" date="2014" name="Int. J. Syst. Evol. Microbiol.">
        <title>Complete genome sequence of Corynebacterium casei LMG S-19264T (=DSM 44701T), isolated from a smear-ripened cheese.</title>
        <authorList>
            <consortium name="US DOE Joint Genome Institute (JGI-PGF)"/>
            <person name="Walter F."/>
            <person name="Albersmeier A."/>
            <person name="Kalinowski J."/>
            <person name="Ruckert C."/>
        </authorList>
    </citation>
    <scope>NUCLEOTIDE SEQUENCE</scope>
    <source>
        <strain evidence="6">CGMCC 1.15880</strain>
    </source>
</reference>
<keyword evidence="2" id="KW-0521">NADP</keyword>
<dbReference type="PANTHER" id="PTHR43618">
    <property type="entry name" value="7-ALPHA-HYDROXYSTEROID DEHYDROGENASE"/>
    <property type="match status" value="1"/>
</dbReference>
<dbReference type="SMART" id="SM00822">
    <property type="entry name" value="PKS_KR"/>
    <property type="match status" value="1"/>
</dbReference>
<evidence type="ECO:0000313" key="7">
    <source>
        <dbReference type="Proteomes" id="UP000628017"/>
    </source>
</evidence>
<dbReference type="InterPro" id="IPR057326">
    <property type="entry name" value="KR_dom"/>
</dbReference>
<protein>
    <submittedName>
        <fullName evidence="6">3-oxoacyl-ACP reductase</fullName>
    </submittedName>
</protein>
<comment type="similarity">
    <text evidence="1 4">Belongs to the short-chain dehydrogenases/reductases (SDR) family.</text>
</comment>
<dbReference type="PROSITE" id="PS00061">
    <property type="entry name" value="ADH_SHORT"/>
    <property type="match status" value="1"/>
</dbReference>
<dbReference type="EMBL" id="BMKA01000002">
    <property type="protein sequence ID" value="GGA19240.1"/>
    <property type="molecule type" value="Genomic_DNA"/>
</dbReference>
<accession>A0A916QXJ2</accession>
<evidence type="ECO:0000256" key="3">
    <source>
        <dbReference type="ARBA" id="ARBA00023002"/>
    </source>
</evidence>
<evidence type="ECO:0000256" key="4">
    <source>
        <dbReference type="RuleBase" id="RU000363"/>
    </source>
</evidence>
<evidence type="ECO:0000313" key="6">
    <source>
        <dbReference type="EMBL" id="GGA19240.1"/>
    </source>
</evidence>
<dbReference type="PRINTS" id="PR00080">
    <property type="entry name" value="SDRFAMILY"/>
</dbReference>
<dbReference type="Proteomes" id="UP000628017">
    <property type="component" value="Unassembled WGS sequence"/>
</dbReference>
<dbReference type="InterPro" id="IPR052178">
    <property type="entry name" value="Sec_Metab_Biosynth_SDR"/>
</dbReference>